<keyword evidence="10" id="KW-1185">Reference proteome</keyword>
<dbReference type="RefSeq" id="WP_188581492.1">
    <property type="nucleotide sequence ID" value="NZ_BMDZ01000065.1"/>
</dbReference>
<keyword evidence="4 7" id="KW-0812">Transmembrane</keyword>
<dbReference type="PANTHER" id="PTHR43163">
    <property type="entry name" value="DIPEPTIDE TRANSPORT SYSTEM PERMEASE PROTEIN DPPB-RELATED"/>
    <property type="match status" value="1"/>
</dbReference>
<comment type="caution">
    <text evidence="9">The sequence shown here is derived from an EMBL/GenBank/DDBJ whole genome shotgun (WGS) entry which is preliminary data.</text>
</comment>
<proteinExistence type="inferred from homology"/>
<dbReference type="Pfam" id="PF19300">
    <property type="entry name" value="BPD_transp_1_N"/>
    <property type="match status" value="1"/>
</dbReference>
<dbReference type="SUPFAM" id="SSF161098">
    <property type="entry name" value="MetI-like"/>
    <property type="match status" value="1"/>
</dbReference>
<name>A0ABQ1J1A4_9PROT</name>
<feature type="transmembrane region" description="Helical" evidence="7">
    <location>
        <begin position="102"/>
        <end position="127"/>
    </location>
</feature>
<evidence type="ECO:0000256" key="1">
    <source>
        <dbReference type="ARBA" id="ARBA00004651"/>
    </source>
</evidence>
<evidence type="ECO:0000256" key="2">
    <source>
        <dbReference type="ARBA" id="ARBA00022448"/>
    </source>
</evidence>
<dbReference type="PANTHER" id="PTHR43163:SF6">
    <property type="entry name" value="DIPEPTIDE TRANSPORT SYSTEM PERMEASE PROTEIN DPPB-RELATED"/>
    <property type="match status" value="1"/>
</dbReference>
<feature type="domain" description="ABC transmembrane type-1" evidence="8">
    <location>
        <begin position="100"/>
        <end position="305"/>
    </location>
</feature>
<evidence type="ECO:0000256" key="3">
    <source>
        <dbReference type="ARBA" id="ARBA00022475"/>
    </source>
</evidence>
<dbReference type="InterPro" id="IPR035906">
    <property type="entry name" value="MetI-like_sf"/>
</dbReference>
<dbReference type="InterPro" id="IPR045621">
    <property type="entry name" value="BPD_transp_1_N"/>
</dbReference>
<dbReference type="EMBL" id="BMDZ01000065">
    <property type="protein sequence ID" value="GGB56332.1"/>
    <property type="molecule type" value="Genomic_DNA"/>
</dbReference>
<dbReference type="Pfam" id="PF00528">
    <property type="entry name" value="BPD_transp_1"/>
    <property type="match status" value="1"/>
</dbReference>
<gene>
    <name evidence="9" type="ORF">GCM10011505_41580</name>
</gene>
<feature type="transmembrane region" description="Helical" evidence="7">
    <location>
        <begin position="286"/>
        <end position="312"/>
    </location>
</feature>
<keyword evidence="6 7" id="KW-0472">Membrane</keyword>
<dbReference type="InterPro" id="IPR000515">
    <property type="entry name" value="MetI-like"/>
</dbReference>
<evidence type="ECO:0000313" key="10">
    <source>
        <dbReference type="Proteomes" id="UP000603352"/>
    </source>
</evidence>
<dbReference type="PROSITE" id="PS50928">
    <property type="entry name" value="ABC_TM1"/>
    <property type="match status" value="1"/>
</dbReference>
<protein>
    <submittedName>
        <fullName evidence="9">Peptide ABC transporter permease</fullName>
    </submittedName>
</protein>
<evidence type="ECO:0000259" key="8">
    <source>
        <dbReference type="PROSITE" id="PS50928"/>
    </source>
</evidence>
<keyword evidence="3" id="KW-1003">Cell membrane</keyword>
<feature type="transmembrane region" description="Helical" evidence="7">
    <location>
        <begin position="255"/>
        <end position="280"/>
    </location>
</feature>
<reference evidence="10" key="1">
    <citation type="journal article" date="2019" name="Int. J. Syst. Evol. Microbiol.">
        <title>The Global Catalogue of Microorganisms (GCM) 10K type strain sequencing project: providing services to taxonomists for standard genome sequencing and annotation.</title>
        <authorList>
            <consortium name="The Broad Institute Genomics Platform"/>
            <consortium name="The Broad Institute Genome Sequencing Center for Infectious Disease"/>
            <person name="Wu L."/>
            <person name="Ma J."/>
        </authorList>
    </citation>
    <scope>NUCLEOTIDE SEQUENCE [LARGE SCALE GENOMIC DNA]</scope>
    <source>
        <strain evidence="10">CGMCC 1.10188</strain>
    </source>
</reference>
<evidence type="ECO:0000256" key="7">
    <source>
        <dbReference type="RuleBase" id="RU363032"/>
    </source>
</evidence>
<evidence type="ECO:0000256" key="5">
    <source>
        <dbReference type="ARBA" id="ARBA00022989"/>
    </source>
</evidence>
<dbReference type="CDD" id="cd06261">
    <property type="entry name" value="TM_PBP2"/>
    <property type="match status" value="1"/>
</dbReference>
<keyword evidence="5 7" id="KW-1133">Transmembrane helix</keyword>
<evidence type="ECO:0000256" key="6">
    <source>
        <dbReference type="ARBA" id="ARBA00023136"/>
    </source>
</evidence>
<feature type="transmembrane region" description="Helical" evidence="7">
    <location>
        <begin position="139"/>
        <end position="162"/>
    </location>
</feature>
<comment type="subcellular location">
    <subcellularLocation>
        <location evidence="1 7">Cell membrane</location>
        <topology evidence="1 7">Multi-pass membrane protein</topology>
    </subcellularLocation>
</comment>
<sequence length="317" mass="33860">MSSHRAIRTVRRRLYQVVPVILIVTFVVFGLIQLIPGDIAVTLAGDNATDQRLAEIRSLYGLDRPFLVQYFDWLWGALHGDLGQSLISGEAVMTSLTRTFPLTLLIVVLAMLISMAVGIPLGILAALRPNSILDGAVMGLASVGIAVPNFWLAMILVATFALSLGWLPATGAVAFTTDPIRALEHAILPATALAAGGIAEVARQLRTSLVDILGSQYVRTLHAKGLPGGSVLWKHGLKNVSVNLLTVIGLLANRLLAATVVVETVFAIPGVGNLIVNAALARDFPVVQGVVLTMIIFVVVLNLIIDMLYVVFDPRVR</sequence>
<evidence type="ECO:0000256" key="4">
    <source>
        <dbReference type="ARBA" id="ARBA00022692"/>
    </source>
</evidence>
<organism evidence="9 10">
    <name type="scientific">Tistrella bauzanensis</name>
    <dbReference type="NCBI Taxonomy" id="657419"/>
    <lineage>
        <taxon>Bacteria</taxon>
        <taxon>Pseudomonadati</taxon>
        <taxon>Pseudomonadota</taxon>
        <taxon>Alphaproteobacteria</taxon>
        <taxon>Geminicoccales</taxon>
        <taxon>Geminicoccaceae</taxon>
        <taxon>Tistrella</taxon>
    </lineage>
</organism>
<dbReference type="Proteomes" id="UP000603352">
    <property type="component" value="Unassembled WGS sequence"/>
</dbReference>
<accession>A0ABQ1J1A4</accession>
<comment type="similarity">
    <text evidence="7">Belongs to the binding-protein-dependent transport system permease family.</text>
</comment>
<keyword evidence="2 7" id="KW-0813">Transport</keyword>
<feature type="transmembrane region" description="Helical" evidence="7">
    <location>
        <begin position="14"/>
        <end position="35"/>
    </location>
</feature>
<dbReference type="Gene3D" id="1.10.3720.10">
    <property type="entry name" value="MetI-like"/>
    <property type="match status" value="1"/>
</dbReference>
<evidence type="ECO:0000313" key="9">
    <source>
        <dbReference type="EMBL" id="GGB56332.1"/>
    </source>
</evidence>